<dbReference type="AlphaFoldDB" id="A0A8H7ZQS6"/>
<sequence>MPASTSFHLRAKVPLLCSDSISFGQIAVVITDGNLNLIASVRTRCLAAKVWCLKVSLTGSRTSSLQGPELVIHQPKELMDGMDEWCKVRAVTVLLGRSDLSVSVALP</sequence>
<dbReference type="EMBL" id="JAEFCI010009703">
    <property type="protein sequence ID" value="KAG5457664.1"/>
    <property type="molecule type" value="Genomic_DNA"/>
</dbReference>
<comment type="caution">
    <text evidence="1">The sequence shown here is derived from an EMBL/GenBank/DDBJ whole genome shotgun (WGS) entry which is preliminary data.</text>
</comment>
<evidence type="ECO:0000313" key="2">
    <source>
        <dbReference type="Proteomes" id="UP000673691"/>
    </source>
</evidence>
<reference evidence="1 2" key="1">
    <citation type="journal article" name="Sci. Rep.">
        <title>Genome-scale phylogenetic analyses confirm Olpidium as the closest living zoosporic fungus to the non-flagellated, terrestrial fungi.</title>
        <authorList>
            <person name="Chang Y."/>
            <person name="Rochon D."/>
            <person name="Sekimoto S."/>
            <person name="Wang Y."/>
            <person name="Chovatia M."/>
            <person name="Sandor L."/>
            <person name="Salamov A."/>
            <person name="Grigoriev I.V."/>
            <person name="Stajich J.E."/>
            <person name="Spatafora J.W."/>
        </authorList>
    </citation>
    <scope>NUCLEOTIDE SEQUENCE [LARGE SCALE GENOMIC DNA]</scope>
    <source>
        <strain evidence="1">S191</strain>
    </source>
</reference>
<accession>A0A8H7ZQS6</accession>
<gene>
    <name evidence="1" type="ORF">BJ554DRAFT_2265</name>
</gene>
<dbReference type="Gene3D" id="3.30.420.10">
    <property type="entry name" value="Ribonuclease H-like superfamily/Ribonuclease H"/>
    <property type="match status" value="1"/>
</dbReference>
<dbReference type="InterPro" id="IPR036397">
    <property type="entry name" value="RNaseH_sf"/>
</dbReference>
<dbReference type="Proteomes" id="UP000673691">
    <property type="component" value="Unassembled WGS sequence"/>
</dbReference>
<name>A0A8H7ZQS6_9FUNG</name>
<organism evidence="1 2">
    <name type="scientific">Olpidium bornovanus</name>
    <dbReference type="NCBI Taxonomy" id="278681"/>
    <lineage>
        <taxon>Eukaryota</taxon>
        <taxon>Fungi</taxon>
        <taxon>Fungi incertae sedis</taxon>
        <taxon>Olpidiomycota</taxon>
        <taxon>Olpidiomycotina</taxon>
        <taxon>Olpidiomycetes</taxon>
        <taxon>Olpidiales</taxon>
        <taxon>Olpidiaceae</taxon>
        <taxon>Olpidium</taxon>
    </lineage>
</organism>
<protein>
    <submittedName>
        <fullName evidence="1">Uncharacterized protein</fullName>
    </submittedName>
</protein>
<proteinExistence type="predicted"/>
<dbReference type="GO" id="GO:0003676">
    <property type="term" value="F:nucleic acid binding"/>
    <property type="evidence" value="ECO:0007669"/>
    <property type="project" value="InterPro"/>
</dbReference>
<keyword evidence="2" id="KW-1185">Reference proteome</keyword>
<dbReference type="OrthoDB" id="270189at2759"/>
<evidence type="ECO:0000313" key="1">
    <source>
        <dbReference type="EMBL" id="KAG5457664.1"/>
    </source>
</evidence>